<name>A0AA38MT26_9CUCU</name>
<evidence type="ECO:0000313" key="1">
    <source>
        <dbReference type="EMBL" id="KAJ3666457.1"/>
    </source>
</evidence>
<accession>A0AA38MT26</accession>
<proteinExistence type="predicted"/>
<dbReference type="Proteomes" id="UP001168821">
    <property type="component" value="Unassembled WGS sequence"/>
</dbReference>
<evidence type="ECO:0000313" key="2">
    <source>
        <dbReference type="Proteomes" id="UP001168821"/>
    </source>
</evidence>
<gene>
    <name evidence="1" type="ORF">Zmor_001898</name>
</gene>
<keyword evidence="2" id="KW-1185">Reference proteome</keyword>
<protein>
    <submittedName>
        <fullName evidence="1">Uncharacterized protein</fullName>
    </submittedName>
</protein>
<sequence length="126" mass="14146">MRRRVCLSGVSRGSSTWSFFRVRRQCWFLLTEFHPPDEPANVRILCYVRTQRGYFGGEHVFGLKIREITQGSCGLAAVFVSSRAMSAGRVSNIDIADSEFTQLLGRGKQEGQPMSGGCVETTHVKW</sequence>
<comment type="caution">
    <text evidence="1">The sequence shown here is derived from an EMBL/GenBank/DDBJ whole genome shotgun (WGS) entry which is preliminary data.</text>
</comment>
<organism evidence="1 2">
    <name type="scientific">Zophobas morio</name>
    <dbReference type="NCBI Taxonomy" id="2755281"/>
    <lineage>
        <taxon>Eukaryota</taxon>
        <taxon>Metazoa</taxon>
        <taxon>Ecdysozoa</taxon>
        <taxon>Arthropoda</taxon>
        <taxon>Hexapoda</taxon>
        <taxon>Insecta</taxon>
        <taxon>Pterygota</taxon>
        <taxon>Neoptera</taxon>
        <taxon>Endopterygota</taxon>
        <taxon>Coleoptera</taxon>
        <taxon>Polyphaga</taxon>
        <taxon>Cucujiformia</taxon>
        <taxon>Tenebrionidae</taxon>
        <taxon>Zophobas</taxon>
    </lineage>
</organism>
<dbReference type="AlphaFoldDB" id="A0AA38MT26"/>
<reference evidence="1" key="1">
    <citation type="journal article" date="2023" name="G3 (Bethesda)">
        <title>Whole genome assemblies of Zophobas morio and Tenebrio molitor.</title>
        <authorList>
            <person name="Kaur S."/>
            <person name="Stinson S.A."/>
            <person name="diCenzo G.C."/>
        </authorList>
    </citation>
    <scope>NUCLEOTIDE SEQUENCE</scope>
    <source>
        <strain evidence="1">QUZm001</strain>
    </source>
</reference>
<dbReference type="EMBL" id="JALNTZ010000001">
    <property type="protein sequence ID" value="KAJ3666457.1"/>
    <property type="molecule type" value="Genomic_DNA"/>
</dbReference>